<accession>A0ABW9XBW3</accession>
<feature type="domain" description="Beta-lactamase-related" evidence="2">
    <location>
        <begin position="103"/>
        <end position="399"/>
    </location>
</feature>
<reference evidence="4" key="1">
    <citation type="submission" date="2020-01" db="EMBL/GenBank/DDBJ databases">
        <title>Sphingomonas sp. strain CSW-10.</title>
        <authorList>
            <person name="Chen W.-M."/>
        </authorList>
    </citation>
    <scope>NUCLEOTIDE SEQUENCE [LARGE SCALE GENOMIC DNA]</scope>
    <source>
        <strain evidence="4">FSY-8</strain>
    </source>
</reference>
<dbReference type="SUPFAM" id="SSF56601">
    <property type="entry name" value="beta-lactamase/transpeptidase-like"/>
    <property type="match status" value="1"/>
</dbReference>
<feature type="signal peptide" evidence="1">
    <location>
        <begin position="1"/>
        <end position="20"/>
    </location>
</feature>
<dbReference type="Gene3D" id="3.40.710.10">
    <property type="entry name" value="DD-peptidase/beta-lactamase superfamily"/>
    <property type="match status" value="1"/>
</dbReference>
<organism evidence="3 4">
    <name type="scientific">Novosphingobium ovatum</name>
    <dbReference type="NCBI Taxonomy" id="1908523"/>
    <lineage>
        <taxon>Bacteria</taxon>
        <taxon>Pseudomonadati</taxon>
        <taxon>Pseudomonadota</taxon>
        <taxon>Alphaproteobacteria</taxon>
        <taxon>Sphingomonadales</taxon>
        <taxon>Sphingomonadaceae</taxon>
        <taxon>Novosphingobium</taxon>
    </lineage>
</organism>
<dbReference type="Pfam" id="PF00144">
    <property type="entry name" value="Beta-lactamase"/>
    <property type="match status" value="1"/>
</dbReference>
<dbReference type="InterPro" id="IPR012338">
    <property type="entry name" value="Beta-lactam/transpept-like"/>
</dbReference>
<dbReference type="InterPro" id="IPR001466">
    <property type="entry name" value="Beta-lactam-related"/>
</dbReference>
<evidence type="ECO:0000313" key="4">
    <source>
        <dbReference type="Proteomes" id="UP000753724"/>
    </source>
</evidence>
<feature type="chain" id="PRO_5047346637" evidence="1">
    <location>
        <begin position="21"/>
        <end position="431"/>
    </location>
</feature>
<dbReference type="GO" id="GO:0016787">
    <property type="term" value="F:hydrolase activity"/>
    <property type="evidence" value="ECO:0007669"/>
    <property type="project" value="UniProtKB-KW"/>
</dbReference>
<sequence length="431" mass="46007">MRSALLSAGAAGLALGGAAAAPARPAAQPARPVVTPLTPAPIPANAEAIYMQRYRDYMKTPGDFPYNPMEAMPGVETYRALPTATSRALPAKVLDQAAAYAAQMGSRAMLVWHKGVVVKSWYAPGMGTATQMVSKSLSKPLTGIAVGRAIALGYIPSLDTPLSQILPETAGKPQGRILVRHLLDMRSGMLDQGFTMDPAHPLNRAYLELDHGPYTMAHYPMIAEPGARYGYANAPSDMVAYVIERATGRRYGEFISNEVLRPIGAQGGSIWVDRPGGLAHSGCCTYLPTETYLRMGILLLKDGVWGGPNGQKRRLLPTGYVSEMRKGTPQNPNFGLGIWIGEPYLQRRGFGAQGAAGPKVLHSAPFLDPKLFMFDGNGNQVVWISPKADLIVMRLGAAPPAPSATQPEWDNAYLPNLLLGALGLKPAPAAK</sequence>
<dbReference type="EMBL" id="JAAAPO010000002">
    <property type="protein sequence ID" value="NBC36003.1"/>
    <property type="molecule type" value="Genomic_DNA"/>
</dbReference>
<comment type="caution">
    <text evidence="3">The sequence shown here is derived from an EMBL/GenBank/DDBJ whole genome shotgun (WGS) entry which is preliminary data.</text>
</comment>
<dbReference type="Proteomes" id="UP000753724">
    <property type="component" value="Unassembled WGS sequence"/>
</dbReference>
<evidence type="ECO:0000313" key="3">
    <source>
        <dbReference type="EMBL" id="NBC36003.1"/>
    </source>
</evidence>
<dbReference type="PANTHER" id="PTHR43283">
    <property type="entry name" value="BETA-LACTAMASE-RELATED"/>
    <property type="match status" value="1"/>
</dbReference>
<evidence type="ECO:0000259" key="2">
    <source>
        <dbReference type="Pfam" id="PF00144"/>
    </source>
</evidence>
<evidence type="ECO:0000256" key="1">
    <source>
        <dbReference type="SAM" id="SignalP"/>
    </source>
</evidence>
<proteinExistence type="predicted"/>
<dbReference type="InterPro" id="IPR050789">
    <property type="entry name" value="Diverse_Enzym_Activities"/>
</dbReference>
<gene>
    <name evidence="3" type="ORF">GTZ99_05470</name>
</gene>
<dbReference type="RefSeq" id="WP_161717277.1">
    <property type="nucleotide sequence ID" value="NZ_JAAAPO010000002.1"/>
</dbReference>
<protein>
    <submittedName>
        <fullName evidence="3">Serine hydrolase</fullName>
    </submittedName>
</protein>
<keyword evidence="3" id="KW-0378">Hydrolase</keyword>
<name>A0ABW9XBW3_9SPHN</name>
<dbReference type="PANTHER" id="PTHR43283:SF7">
    <property type="entry name" value="BETA-LACTAMASE-RELATED DOMAIN-CONTAINING PROTEIN"/>
    <property type="match status" value="1"/>
</dbReference>
<keyword evidence="4" id="KW-1185">Reference proteome</keyword>
<keyword evidence="1" id="KW-0732">Signal</keyword>